<name>A0ABV8CD08_9GAMM</name>
<evidence type="ECO:0000313" key="2">
    <source>
        <dbReference type="Proteomes" id="UP001595758"/>
    </source>
</evidence>
<dbReference type="Proteomes" id="UP001595758">
    <property type="component" value="Unassembled WGS sequence"/>
</dbReference>
<proteinExistence type="predicted"/>
<dbReference type="RefSeq" id="WP_382340557.1">
    <property type="nucleotide sequence ID" value="NZ_JBHSAB010000001.1"/>
</dbReference>
<comment type="caution">
    <text evidence="1">The sequence shown here is derived from an EMBL/GenBank/DDBJ whole genome shotgun (WGS) entry which is preliminary data.</text>
</comment>
<gene>
    <name evidence="1" type="ORF">ACFORL_01925</name>
</gene>
<sequence length="145" mass="16429">MSDIIPVFKQIVDMGAALTNYEALRGFVTESELLSQQAKAQEKALQAEIGRKKTIDSLKDNFLKKHWEVFNKDLNGFFGCLRKTQVQDNWTLKEIIEHGMASNNRTRTICAEMGWLTKNGAIAELAPDEVKNLFMDNPDSIPILK</sequence>
<organism evidence="1 2">
    <name type="scientific">Legionella dresdenensis</name>
    <dbReference type="NCBI Taxonomy" id="450200"/>
    <lineage>
        <taxon>Bacteria</taxon>
        <taxon>Pseudomonadati</taxon>
        <taxon>Pseudomonadota</taxon>
        <taxon>Gammaproteobacteria</taxon>
        <taxon>Legionellales</taxon>
        <taxon>Legionellaceae</taxon>
        <taxon>Legionella</taxon>
    </lineage>
</organism>
<keyword evidence="2" id="KW-1185">Reference proteome</keyword>
<dbReference type="EMBL" id="JBHSAB010000001">
    <property type="protein sequence ID" value="MFC3907839.1"/>
    <property type="molecule type" value="Genomic_DNA"/>
</dbReference>
<reference evidence="2" key="1">
    <citation type="journal article" date="2019" name="Int. J. Syst. Evol. Microbiol.">
        <title>The Global Catalogue of Microorganisms (GCM) 10K type strain sequencing project: providing services to taxonomists for standard genome sequencing and annotation.</title>
        <authorList>
            <consortium name="The Broad Institute Genomics Platform"/>
            <consortium name="The Broad Institute Genome Sequencing Center for Infectious Disease"/>
            <person name="Wu L."/>
            <person name="Ma J."/>
        </authorList>
    </citation>
    <scope>NUCLEOTIDE SEQUENCE [LARGE SCALE GENOMIC DNA]</scope>
    <source>
        <strain evidence="2">CCUG 59858</strain>
    </source>
</reference>
<protein>
    <submittedName>
        <fullName evidence="1">Uncharacterized protein</fullName>
    </submittedName>
</protein>
<accession>A0ABV8CD08</accession>
<evidence type="ECO:0000313" key="1">
    <source>
        <dbReference type="EMBL" id="MFC3907839.1"/>
    </source>
</evidence>